<feature type="compositionally biased region" description="Basic residues" evidence="7">
    <location>
        <begin position="314"/>
        <end position="325"/>
    </location>
</feature>
<feature type="compositionally biased region" description="Polar residues" evidence="7">
    <location>
        <begin position="330"/>
        <end position="347"/>
    </location>
</feature>
<dbReference type="InterPro" id="IPR003657">
    <property type="entry name" value="WRKY_dom"/>
</dbReference>
<dbReference type="ExpressionAtlas" id="C3SA50">
    <property type="expression patterns" value="baseline and differential"/>
</dbReference>
<comment type="subcellular location">
    <subcellularLocation>
        <location evidence="1">Nucleus</location>
    </subcellularLocation>
</comment>
<dbReference type="SUPFAM" id="SSF118290">
    <property type="entry name" value="WRKY DNA-binding domain"/>
    <property type="match status" value="3"/>
</dbReference>
<feature type="compositionally biased region" description="Pro residues" evidence="7">
    <location>
        <begin position="1"/>
        <end position="11"/>
    </location>
</feature>
<feature type="compositionally biased region" description="Gly residues" evidence="7">
    <location>
        <begin position="50"/>
        <end position="60"/>
    </location>
</feature>
<evidence type="ECO:0000256" key="2">
    <source>
        <dbReference type="ARBA" id="ARBA00022737"/>
    </source>
</evidence>
<feature type="compositionally biased region" description="Polar residues" evidence="7">
    <location>
        <begin position="66"/>
        <end position="78"/>
    </location>
</feature>
<feature type="region of interest" description="Disordered" evidence="7">
    <location>
        <begin position="522"/>
        <end position="584"/>
    </location>
</feature>
<feature type="compositionally biased region" description="Low complexity" evidence="7">
    <location>
        <begin position="79"/>
        <end position="92"/>
    </location>
</feature>
<keyword evidence="3" id="KW-0805">Transcription regulation</keyword>
<dbReference type="SMART" id="SM00774">
    <property type="entry name" value="WRKY"/>
    <property type="match status" value="2"/>
</dbReference>
<dbReference type="PANTHER" id="PTHR31221">
    <property type="entry name" value="WRKY TRANSCRIPTION FACTOR PROTEIN 1-RELATED"/>
    <property type="match status" value="1"/>
</dbReference>
<feature type="compositionally biased region" description="Basic and acidic residues" evidence="7">
    <location>
        <begin position="377"/>
        <end position="393"/>
    </location>
</feature>
<dbReference type="AlphaFoldDB" id="C3SA50"/>
<proteinExistence type="predicted"/>
<keyword evidence="5" id="KW-0804">Transcription</keyword>
<evidence type="ECO:0000256" key="7">
    <source>
        <dbReference type="SAM" id="MobiDB-lite"/>
    </source>
</evidence>
<dbReference type="InterPro" id="IPR044810">
    <property type="entry name" value="WRKY_plant"/>
</dbReference>
<feature type="domain" description="WRKY" evidence="8">
    <location>
        <begin position="264"/>
        <end position="322"/>
    </location>
</feature>
<evidence type="ECO:0000256" key="5">
    <source>
        <dbReference type="ARBA" id="ARBA00023163"/>
    </source>
</evidence>
<dbReference type="Gene3D" id="2.20.25.80">
    <property type="entry name" value="WRKY domain"/>
    <property type="match status" value="2"/>
</dbReference>
<evidence type="ECO:0000256" key="1">
    <source>
        <dbReference type="ARBA" id="ARBA00004123"/>
    </source>
</evidence>
<keyword evidence="2" id="KW-0677">Repeat</keyword>
<evidence type="ECO:0000259" key="8">
    <source>
        <dbReference type="PROSITE" id="PS50811"/>
    </source>
</evidence>
<dbReference type="InterPro" id="IPR036576">
    <property type="entry name" value="WRKY_dom_sf"/>
</dbReference>
<dbReference type="GO" id="GO:0005634">
    <property type="term" value="C:nucleus"/>
    <property type="evidence" value="ECO:0007669"/>
    <property type="project" value="UniProtKB-SubCell"/>
</dbReference>
<dbReference type="Pfam" id="PF03106">
    <property type="entry name" value="WRKY"/>
    <property type="match status" value="2"/>
</dbReference>
<dbReference type="FunFam" id="2.20.25.80:FF:000006">
    <property type="entry name" value="WRKY transcription factor"/>
    <property type="match status" value="1"/>
</dbReference>
<feature type="region of interest" description="Disordered" evidence="7">
    <location>
        <begin position="312"/>
        <end position="350"/>
    </location>
</feature>
<feature type="compositionally biased region" description="Polar residues" evidence="7">
    <location>
        <begin position="533"/>
        <end position="573"/>
    </location>
</feature>
<evidence type="ECO:0000256" key="3">
    <source>
        <dbReference type="ARBA" id="ARBA00023015"/>
    </source>
</evidence>
<dbReference type="EMBL" id="EU730894">
    <property type="protein sequence ID" value="ACF22684.1"/>
    <property type="molecule type" value="Genomic_DNA"/>
</dbReference>
<dbReference type="GO" id="GO:0043565">
    <property type="term" value="F:sequence-specific DNA binding"/>
    <property type="evidence" value="ECO:0007669"/>
    <property type="project" value="InterPro"/>
</dbReference>
<keyword evidence="4" id="KW-0238">DNA-binding</keyword>
<dbReference type="GO" id="GO:0003700">
    <property type="term" value="F:DNA-binding transcription factor activity"/>
    <property type="evidence" value="ECO:0007669"/>
    <property type="project" value="InterPro"/>
</dbReference>
<feature type="domain" description="WRKY" evidence="8">
    <location>
        <begin position="415"/>
        <end position="529"/>
    </location>
</feature>
<reference evidence="9" key="1">
    <citation type="journal article" date="2009" name="Plant Mol. Biol.">
        <title>Structural characterization of Brachypodium genome and its syntenic relationship with rice and wheat.</title>
        <authorList>
            <person name="Huo N."/>
            <person name="Vogel J.P."/>
            <person name="Lazo G.R."/>
            <person name="You F.M."/>
            <person name="Ma Y."/>
            <person name="McMahon S."/>
            <person name="Dvorak J."/>
            <person name="Anderson O.D."/>
            <person name="Luo M.C."/>
            <person name="Gu Y.Q."/>
        </authorList>
    </citation>
    <scope>NUCLEOTIDE SEQUENCE</scope>
</reference>
<evidence type="ECO:0000313" key="9">
    <source>
        <dbReference type="EMBL" id="ACF22684.1"/>
    </source>
</evidence>
<protein>
    <submittedName>
        <fullName evidence="9">WRKY-like protein</fullName>
    </submittedName>
</protein>
<keyword evidence="6" id="KW-0539">Nucleus</keyword>
<evidence type="ECO:0000256" key="4">
    <source>
        <dbReference type="ARBA" id="ARBA00023125"/>
    </source>
</evidence>
<organism evidence="9">
    <name type="scientific">Brachypodium distachyon</name>
    <name type="common">Purple false brome</name>
    <name type="synonym">Trachynia distachya</name>
    <dbReference type="NCBI Taxonomy" id="15368"/>
    <lineage>
        <taxon>Eukaryota</taxon>
        <taxon>Viridiplantae</taxon>
        <taxon>Streptophyta</taxon>
        <taxon>Embryophyta</taxon>
        <taxon>Tracheophyta</taxon>
        <taxon>Spermatophyta</taxon>
        <taxon>Magnoliopsida</taxon>
        <taxon>Liliopsida</taxon>
        <taxon>Poales</taxon>
        <taxon>Poaceae</taxon>
        <taxon>BOP clade</taxon>
        <taxon>Pooideae</taxon>
        <taxon>Stipodae</taxon>
        <taxon>Brachypodieae</taxon>
        <taxon>Brachypodium</taxon>
    </lineage>
</organism>
<evidence type="ECO:0000256" key="6">
    <source>
        <dbReference type="ARBA" id="ARBA00023242"/>
    </source>
</evidence>
<dbReference type="PANTHER" id="PTHR31221:SF360">
    <property type="entry name" value="WRKY DOMAIN-CONTAINING PROTEIN"/>
    <property type="match status" value="1"/>
</dbReference>
<accession>C3SA50</accession>
<feature type="region of interest" description="Disordered" evidence="7">
    <location>
        <begin position="1"/>
        <end position="105"/>
    </location>
</feature>
<sequence>MSSRPPPPPRPHLSLPPRSTAESLFTGVGDASPGPLTLASALFSSDSDADGGGGGGGGSASSGSGPTSFTQLLIGNLSQPPQQQQQQQQQQQERGRGGVARAGPAISVAPPAGAAVFTVPPGLSPSGLFDSPGLIFSPAMVCTPILTLLLPKLGFFVFALAYSPLRGLNFNWNHGGFGMSHQQALAQVTAQASHSPLRMFDHIEQPSFSAAASSSEAVQHMSSAANMAGMSEMATISNNDNAAFHSAEASQRYQVPAPVDKPADDGYNWRKYGQKVVKGSDCPRSYYKCTHPSCPVKKKVEHAEDGQISEIIYKGKHNHQRPPNKRAKDGNSSAAEHNEQSNDTASGLSGVRRDQEAVYAMSEQLSGLSDGDDKDDGESRPNEVDNGENDCKRRNIQVSSQKTLTESKIIVQTTSEVDLLDDGYRWRKYGQKVKDTLRQREVKLHAHGTNTNEHVGEAKLGIAYGFEEKRKRNDYQLLEFCESYDLFPERSYYKCTFAGCNVRKHIERASSDPKAVITTYEGKHNHEPPVGRGSNQNAGNSAPSNRSQQKGPSSMSSNQTSLTRTDFSNNNQRPIGVLQFKREE</sequence>
<name>C3SA50_BRADI</name>
<feature type="region of interest" description="Disordered" evidence="7">
    <location>
        <begin position="363"/>
        <end position="398"/>
    </location>
</feature>
<dbReference type="PROSITE" id="PS50811">
    <property type="entry name" value="WRKY"/>
    <property type="match status" value="2"/>
</dbReference>